<protein>
    <submittedName>
        <fullName evidence="1">Uncharacterized protein</fullName>
    </submittedName>
</protein>
<name>A0A3M7PTY7_BRAPC</name>
<comment type="caution">
    <text evidence="1">The sequence shown here is derived from an EMBL/GenBank/DDBJ whole genome shotgun (WGS) entry which is preliminary data.</text>
</comment>
<dbReference type="EMBL" id="REGN01008867">
    <property type="protein sequence ID" value="RNA02473.1"/>
    <property type="molecule type" value="Genomic_DNA"/>
</dbReference>
<sequence>MFGGPYFSKKRVLKEKICLGLICFQVNHLFIRKKLNVNIVPIFLFKINIINKTASFGFFRCFLDDFGAGSDSISESYRSLIRFKLEFKFKSE</sequence>
<reference evidence="1 2" key="1">
    <citation type="journal article" date="2018" name="Sci. Rep.">
        <title>Genomic signatures of local adaptation to the degree of environmental predictability in rotifers.</title>
        <authorList>
            <person name="Franch-Gras L."/>
            <person name="Hahn C."/>
            <person name="Garcia-Roger E.M."/>
            <person name="Carmona M.J."/>
            <person name="Serra M."/>
            <person name="Gomez A."/>
        </authorList>
    </citation>
    <scope>NUCLEOTIDE SEQUENCE [LARGE SCALE GENOMIC DNA]</scope>
    <source>
        <strain evidence="1">HYR1</strain>
    </source>
</reference>
<evidence type="ECO:0000313" key="2">
    <source>
        <dbReference type="Proteomes" id="UP000276133"/>
    </source>
</evidence>
<dbReference type="AlphaFoldDB" id="A0A3M7PTY7"/>
<dbReference type="Proteomes" id="UP000276133">
    <property type="component" value="Unassembled WGS sequence"/>
</dbReference>
<accession>A0A3M7PTY7</accession>
<keyword evidence="2" id="KW-1185">Reference proteome</keyword>
<proteinExistence type="predicted"/>
<organism evidence="1 2">
    <name type="scientific">Brachionus plicatilis</name>
    <name type="common">Marine rotifer</name>
    <name type="synonym">Brachionus muelleri</name>
    <dbReference type="NCBI Taxonomy" id="10195"/>
    <lineage>
        <taxon>Eukaryota</taxon>
        <taxon>Metazoa</taxon>
        <taxon>Spiralia</taxon>
        <taxon>Gnathifera</taxon>
        <taxon>Rotifera</taxon>
        <taxon>Eurotatoria</taxon>
        <taxon>Monogononta</taxon>
        <taxon>Pseudotrocha</taxon>
        <taxon>Ploima</taxon>
        <taxon>Brachionidae</taxon>
        <taxon>Brachionus</taxon>
    </lineage>
</organism>
<evidence type="ECO:0000313" key="1">
    <source>
        <dbReference type="EMBL" id="RNA02473.1"/>
    </source>
</evidence>
<gene>
    <name evidence="1" type="ORF">BpHYR1_009210</name>
</gene>